<keyword evidence="24" id="KW-1185">Reference proteome</keyword>
<keyword evidence="6 21" id="KW-0812">Transmembrane</keyword>
<evidence type="ECO:0000256" key="2">
    <source>
        <dbReference type="ARBA" id="ARBA00009848"/>
    </source>
</evidence>
<dbReference type="GO" id="GO:0051130">
    <property type="term" value="P:positive regulation of cellular component organization"/>
    <property type="evidence" value="ECO:0007669"/>
    <property type="project" value="UniProtKB-ARBA"/>
</dbReference>
<dbReference type="GO" id="GO:0098794">
    <property type="term" value="C:postsynapse"/>
    <property type="evidence" value="ECO:0007669"/>
    <property type="project" value="GOC"/>
</dbReference>
<dbReference type="GO" id="GO:0015748">
    <property type="term" value="P:organophosphate ester transport"/>
    <property type="evidence" value="ECO:0007669"/>
    <property type="project" value="UniProtKB-ARBA"/>
</dbReference>
<evidence type="ECO:0000256" key="9">
    <source>
        <dbReference type="ARBA" id="ARBA00023065"/>
    </source>
</evidence>
<evidence type="ECO:0000256" key="20">
    <source>
        <dbReference type="ARBA" id="ARBA00036634"/>
    </source>
</evidence>
<evidence type="ECO:0000256" key="12">
    <source>
        <dbReference type="ARBA" id="ARBA00023157"/>
    </source>
</evidence>
<evidence type="ECO:0000313" key="23">
    <source>
        <dbReference type="EMBL" id="KAJ1093137.1"/>
    </source>
</evidence>
<keyword evidence="5" id="KW-0597">Phosphoprotein</keyword>
<evidence type="ECO:0000256" key="3">
    <source>
        <dbReference type="ARBA" id="ARBA00022448"/>
    </source>
</evidence>
<keyword evidence="14" id="KW-0325">Glycoprotein</keyword>
<evidence type="ECO:0000256" key="16">
    <source>
        <dbReference type="ARBA" id="ARBA00023288"/>
    </source>
</evidence>
<dbReference type="InterPro" id="IPR027309">
    <property type="entry name" value="P2X_extracellular_dom_sf"/>
</dbReference>
<comment type="function">
    <text evidence="21">Receptor for ATP that acts as a ligand-gated ion channel.</text>
</comment>
<dbReference type="InterPro" id="IPR059116">
    <property type="entry name" value="P2X_receptor"/>
</dbReference>
<reference evidence="23" key="1">
    <citation type="journal article" date="2022" name="bioRxiv">
        <title>Sequencing and chromosome-scale assembly of the giantPleurodeles waltlgenome.</title>
        <authorList>
            <person name="Brown T."/>
            <person name="Elewa A."/>
            <person name="Iarovenko S."/>
            <person name="Subramanian E."/>
            <person name="Araus A.J."/>
            <person name="Petzold A."/>
            <person name="Susuki M."/>
            <person name="Suzuki K.-i.T."/>
            <person name="Hayashi T."/>
            <person name="Toyoda A."/>
            <person name="Oliveira C."/>
            <person name="Osipova E."/>
            <person name="Leigh N.D."/>
            <person name="Simon A."/>
            <person name="Yun M.H."/>
        </authorList>
    </citation>
    <scope>NUCLEOTIDE SEQUENCE</scope>
    <source>
        <strain evidence="23">20211129_DDA</strain>
        <tissue evidence="23">Liver</tissue>
    </source>
</reference>
<dbReference type="Gene3D" id="1.10.287.940">
    <property type="entry name" value="atp-gated p2x4 ion channel"/>
    <property type="match status" value="1"/>
</dbReference>
<evidence type="ECO:0000256" key="19">
    <source>
        <dbReference type="ARBA" id="ARBA00036239"/>
    </source>
</evidence>
<feature type="domain" description="P2X purinoreceptor 7 intracellular" evidence="22">
    <location>
        <begin position="380"/>
        <end position="559"/>
    </location>
</feature>
<evidence type="ECO:0000256" key="13">
    <source>
        <dbReference type="ARBA" id="ARBA00023170"/>
    </source>
</evidence>
<dbReference type="PROSITE" id="PS01212">
    <property type="entry name" value="P2X_RECEPTOR"/>
    <property type="match status" value="1"/>
</dbReference>
<dbReference type="PANTHER" id="PTHR10125:SF13">
    <property type="entry name" value="P2X PURINOCEPTOR 7"/>
    <property type="match status" value="1"/>
</dbReference>
<name>A0AAV7LRY6_PLEWA</name>
<dbReference type="GO" id="GO:0070588">
    <property type="term" value="P:calcium ion transmembrane transport"/>
    <property type="evidence" value="ECO:0007669"/>
    <property type="project" value="TreeGrafter"/>
</dbReference>
<dbReference type="FunFam" id="2.60.490.10:FF:000002">
    <property type="entry name" value="P2X purinoceptor"/>
    <property type="match status" value="1"/>
</dbReference>
<dbReference type="Pfam" id="PF20478">
    <property type="entry name" value="P2RX7_C"/>
    <property type="match status" value="1"/>
</dbReference>
<feature type="transmembrane region" description="Helical" evidence="21">
    <location>
        <begin position="29"/>
        <end position="47"/>
    </location>
</feature>
<dbReference type="GO" id="GO:0001614">
    <property type="term" value="F:purinergic nucleotide receptor activity"/>
    <property type="evidence" value="ECO:0007669"/>
    <property type="project" value="InterPro"/>
</dbReference>
<dbReference type="InterPro" id="IPR001429">
    <property type="entry name" value="P2X_purnocptor"/>
</dbReference>
<dbReference type="AlphaFoldDB" id="A0AAV7LRY6"/>
<comment type="catalytic activity">
    <reaction evidence="20">
        <text>Ca(2+)(in) = Ca(2+)(out)</text>
        <dbReference type="Rhea" id="RHEA:29671"/>
        <dbReference type="ChEBI" id="CHEBI:29108"/>
    </reaction>
</comment>
<feature type="transmembrane region" description="Helical" evidence="21">
    <location>
        <begin position="324"/>
        <end position="351"/>
    </location>
</feature>
<dbReference type="EMBL" id="JANPWB010000015">
    <property type="protein sequence ID" value="KAJ1093137.1"/>
    <property type="molecule type" value="Genomic_DNA"/>
</dbReference>
<dbReference type="GO" id="GO:0051049">
    <property type="term" value="P:regulation of transport"/>
    <property type="evidence" value="ECO:0007669"/>
    <property type="project" value="UniProtKB-ARBA"/>
</dbReference>
<evidence type="ECO:0000256" key="21">
    <source>
        <dbReference type="RuleBase" id="RU000681"/>
    </source>
</evidence>
<keyword evidence="16" id="KW-0449">Lipoprotein</keyword>
<dbReference type="GO" id="GO:0046931">
    <property type="term" value="P:pore complex assembly"/>
    <property type="evidence" value="ECO:0007669"/>
    <property type="project" value="UniProtKB-ARBA"/>
</dbReference>
<evidence type="ECO:0000256" key="1">
    <source>
        <dbReference type="ARBA" id="ARBA00004651"/>
    </source>
</evidence>
<dbReference type="Proteomes" id="UP001066276">
    <property type="component" value="Chromosome 11"/>
</dbReference>
<dbReference type="Pfam" id="PF00864">
    <property type="entry name" value="P2X_receptor"/>
    <property type="match status" value="1"/>
</dbReference>
<proteinExistence type="inferred from homology"/>
<evidence type="ECO:0000256" key="17">
    <source>
        <dbReference type="ARBA" id="ARBA00023303"/>
    </source>
</evidence>
<dbReference type="PANTHER" id="PTHR10125">
    <property type="entry name" value="P2X PURINOCEPTOR"/>
    <property type="match status" value="1"/>
</dbReference>
<evidence type="ECO:0000259" key="22">
    <source>
        <dbReference type="Pfam" id="PF20478"/>
    </source>
</evidence>
<dbReference type="GO" id="GO:0005524">
    <property type="term" value="F:ATP binding"/>
    <property type="evidence" value="ECO:0007669"/>
    <property type="project" value="InterPro"/>
</dbReference>
<evidence type="ECO:0000256" key="6">
    <source>
        <dbReference type="ARBA" id="ARBA00022692"/>
    </source>
</evidence>
<dbReference type="GO" id="GO:0004931">
    <property type="term" value="F:extracellularly ATP-gated monoatomic cation channel activity"/>
    <property type="evidence" value="ECO:0007669"/>
    <property type="project" value="InterPro"/>
</dbReference>
<evidence type="ECO:0000256" key="7">
    <source>
        <dbReference type="ARBA" id="ARBA00022765"/>
    </source>
</evidence>
<comment type="caution">
    <text evidence="23">The sequence shown here is derived from an EMBL/GenBank/DDBJ whole genome shotgun (WGS) entry which is preliminary data.</text>
</comment>
<dbReference type="PRINTS" id="PR01314">
    <property type="entry name" value="P2X7RECEPTOR"/>
</dbReference>
<protein>
    <recommendedName>
        <fullName evidence="21">P2X purinoceptor</fullName>
    </recommendedName>
</protein>
<dbReference type="InterPro" id="IPR053792">
    <property type="entry name" value="P2X_RECEPTOR_CS"/>
</dbReference>
<keyword evidence="11" id="KW-0564">Palmitate</keyword>
<dbReference type="GO" id="GO:0032731">
    <property type="term" value="P:positive regulation of interleukin-1 beta production"/>
    <property type="evidence" value="ECO:0007669"/>
    <property type="project" value="UniProtKB-ARBA"/>
</dbReference>
<evidence type="ECO:0000256" key="8">
    <source>
        <dbReference type="ARBA" id="ARBA00022989"/>
    </source>
</evidence>
<dbReference type="GO" id="GO:0051899">
    <property type="term" value="P:membrane depolarization"/>
    <property type="evidence" value="ECO:0007669"/>
    <property type="project" value="UniProtKB-ARBA"/>
</dbReference>
<evidence type="ECO:0000256" key="14">
    <source>
        <dbReference type="ARBA" id="ARBA00023180"/>
    </source>
</evidence>
<comment type="catalytic activity">
    <reaction evidence="19">
        <text>Na(+)(in) = Na(+)(out)</text>
        <dbReference type="Rhea" id="RHEA:34963"/>
        <dbReference type="ChEBI" id="CHEBI:29101"/>
    </reaction>
</comment>
<comment type="catalytic activity">
    <reaction evidence="18">
        <text>K(+)(in) = K(+)(out)</text>
        <dbReference type="Rhea" id="RHEA:29463"/>
        <dbReference type="ChEBI" id="CHEBI:29103"/>
    </reaction>
</comment>
<keyword evidence="13 21" id="KW-0675">Receptor</keyword>
<evidence type="ECO:0000256" key="18">
    <source>
        <dbReference type="ARBA" id="ARBA00034430"/>
    </source>
</evidence>
<dbReference type="GO" id="GO:0032060">
    <property type="term" value="P:bleb assembly"/>
    <property type="evidence" value="ECO:0007669"/>
    <property type="project" value="UniProtKB-ARBA"/>
</dbReference>
<comment type="subcellular location">
    <subcellularLocation>
        <location evidence="1">Cell membrane</location>
        <topology evidence="1">Multi-pass membrane protein</topology>
    </subcellularLocation>
    <subcellularLocation>
        <location evidence="21">Membrane</location>
        <topology evidence="21">Multi-pass membrane protein</topology>
    </subcellularLocation>
</comment>
<sequence>MAPGCCSLSDMCDYETNKVVRIRSVKYGMLKWAIHLAVLLYVCFVLLTDKRYQKQSNVISSVHTKVKGVADAGNRIWDTAEYTLPMQGVDSFFVITNIIWTEKQVQNICAEYPTPRTICSTDKVCIKGHAAPQGNGIQTGRCILYNSSVRSCEVSAWCPVESDRSAPRPAVLNSAENFTVLIKNNIHFPIFDHTENNIPPGFNVSCTFNRFTSPRCPIFRLGDIFRETGENFSEVAIQGGVMGIEINWNCNLDKWSYHCKPRYSFRPLDDKKQGEALYPGYNFRFAKYFKRPDGIEERTLIKAYGIRFDILVFGTGGKFDFFELVVYIGSCLSYFGLAVLVIDFLITTYVYPCCNGNVVKKYYMEKKVESVIGPRTAVMYVSFVDEKDIYLVDTELSKSLQETKGQVVELQRNSSNMRDVQLPVLVSQNPEELPLLNRSEKIDPKSVPWCVCGRCHPMEKRREQLCCRRRQGACVTAAPLFARLVLSRPTLEFILLYKEPLLDLHSADIHDKLRHCAYEQYIHWRFGSDEIQPYAVIPSCCKQTIREMYPSKDRTYSGF</sequence>
<keyword evidence="10 21" id="KW-0472">Membrane</keyword>
<keyword evidence="8 21" id="KW-1133">Transmembrane helix</keyword>
<keyword evidence="9 21" id="KW-0406">Ion transport</keyword>
<evidence type="ECO:0000256" key="11">
    <source>
        <dbReference type="ARBA" id="ARBA00023139"/>
    </source>
</evidence>
<gene>
    <name evidence="23" type="ORF">NDU88_006245</name>
</gene>
<dbReference type="GO" id="GO:0033198">
    <property type="term" value="P:response to ATP"/>
    <property type="evidence" value="ECO:0007669"/>
    <property type="project" value="InterPro"/>
</dbReference>
<keyword evidence="17 21" id="KW-0407">Ion channel</keyword>
<keyword evidence="7" id="KW-0013">ADP-ribosylation</keyword>
<accession>A0AAV7LRY6</accession>
<keyword evidence="12" id="KW-1015">Disulfide bond</keyword>
<dbReference type="InterPro" id="IPR003050">
    <property type="entry name" value="P2X7_purinoceptor"/>
</dbReference>
<evidence type="ECO:0000256" key="5">
    <source>
        <dbReference type="ARBA" id="ARBA00022553"/>
    </source>
</evidence>
<organism evidence="23 24">
    <name type="scientific">Pleurodeles waltl</name>
    <name type="common">Iberian ribbed newt</name>
    <dbReference type="NCBI Taxonomy" id="8319"/>
    <lineage>
        <taxon>Eukaryota</taxon>
        <taxon>Metazoa</taxon>
        <taxon>Chordata</taxon>
        <taxon>Craniata</taxon>
        <taxon>Vertebrata</taxon>
        <taxon>Euteleostomi</taxon>
        <taxon>Amphibia</taxon>
        <taxon>Batrachia</taxon>
        <taxon>Caudata</taxon>
        <taxon>Salamandroidea</taxon>
        <taxon>Salamandridae</taxon>
        <taxon>Pleurodelinae</taxon>
        <taxon>Pleurodeles</taxon>
    </lineage>
</organism>
<dbReference type="GO" id="GO:0005886">
    <property type="term" value="C:plasma membrane"/>
    <property type="evidence" value="ECO:0007669"/>
    <property type="project" value="UniProtKB-SubCell"/>
</dbReference>
<evidence type="ECO:0000256" key="15">
    <source>
        <dbReference type="ARBA" id="ARBA00023286"/>
    </source>
</evidence>
<keyword evidence="3 21" id="KW-0813">Transport</keyword>
<dbReference type="InterPro" id="IPR046815">
    <property type="entry name" value="P2RX7_C"/>
</dbReference>
<dbReference type="PRINTS" id="PR01307">
    <property type="entry name" value="P2XRECEPTOR"/>
</dbReference>
<keyword evidence="4" id="KW-1003">Cell membrane</keyword>
<evidence type="ECO:0000256" key="4">
    <source>
        <dbReference type="ARBA" id="ARBA00022475"/>
    </source>
</evidence>
<comment type="similarity">
    <text evidence="2 21">Belongs to the P2X receptor family.</text>
</comment>
<evidence type="ECO:0000313" key="24">
    <source>
        <dbReference type="Proteomes" id="UP001066276"/>
    </source>
</evidence>
<evidence type="ECO:0000256" key="10">
    <source>
        <dbReference type="ARBA" id="ARBA00023136"/>
    </source>
</evidence>
<dbReference type="NCBIfam" id="TIGR00863">
    <property type="entry name" value="P2X"/>
    <property type="match status" value="1"/>
</dbReference>
<keyword evidence="15" id="KW-1071">Ligand-gated ion channel</keyword>
<dbReference type="Gene3D" id="2.60.490.10">
    <property type="entry name" value="atp-gated p2x4 ion channel domain"/>
    <property type="match status" value="1"/>
</dbReference>